<dbReference type="RefSeq" id="WP_166658347.1">
    <property type="nucleotide sequence ID" value="NZ_QJSQ01000014.1"/>
</dbReference>
<organism evidence="1 2">
    <name type="scientific">Paraburkholderia silvatlantica</name>
    <dbReference type="NCBI Taxonomy" id="321895"/>
    <lineage>
        <taxon>Bacteria</taxon>
        <taxon>Pseudomonadati</taxon>
        <taxon>Pseudomonadota</taxon>
        <taxon>Betaproteobacteria</taxon>
        <taxon>Burkholderiales</taxon>
        <taxon>Burkholderiaceae</taxon>
        <taxon>Paraburkholderia</taxon>
    </lineage>
</organism>
<name>A0A2V4TSY0_9BURK</name>
<dbReference type="AlphaFoldDB" id="A0A2V4TSY0"/>
<dbReference type="Proteomes" id="UP000247772">
    <property type="component" value="Unassembled WGS sequence"/>
</dbReference>
<protein>
    <submittedName>
        <fullName evidence="1">Uncharacterized protein</fullName>
    </submittedName>
</protein>
<sequence length="48" mass="5864">MAIALEPKRYRIRLRYVAVTRAQHVLDVTELRDELLRLFSLRRQDWPV</sequence>
<reference evidence="1 2" key="1">
    <citation type="submission" date="2018-06" db="EMBL/GenBank/DDBJ databases">
        <title>Genomic Encyclopedia of Type Strains, Phase IV (KMG-V): Genome sequencing to study the core and pangenomes of soil and plant-associated prokaryotes.</title>
        <authorList>
            <person name="Whitman W."/>
        </authorList>
    </citation>
    <scope>NUCLEOTIDE SEQUENCE [LARGE SCALE GENOMIC DNA]</scope>
    <source>
        <strain evidence="1 2">SRCL-318</strain>
    </source>
</reference>
<comment type="caution">
    <text evidence="1">The sequence shown here is derived from an EMBL/GenBank/DDBJ whole genome shotgun (WGS) entry which is preliminary data.</text>
</comment>
<dbReference type="EMBL" id="QJSQ01000014">
    <property type="protein sequence ID" value="PYE21542.1"/>
    <property type="molecule type" value="Genomic_DNA"/>
</dbReference>
<proteinExistence type="predicted"/>
<evidence type="ECO:0000313" key="2">
    <source>
        <dbReference type="Proteomes" id="UP000247772"/>
    </source>
</evidence>
<accession>A0A2V4TSY0</accession>
<evidence type="ECO:0000313" key="1">
    <source>
        <dbReference type="EMBL" id="PYE21542.1"/>
    </source>
</evidence>
<gene>
    <name evidence="1" type="ORF">C7410_114185</name>
</gene>